<protein>
    <recommendedName>
        <fullName evidence="1">DUF7478 domain-containing protein</fullName>
    </recommendedName>
</protein>
<dbReference type="OrthoDB" id="5482657at2"/>
<feature type="domain" description="DUF7478" evidence="1">
    <location>
        <begin position="83"/>
        <end position="248"/>
    </location>
</feature>
<dbReference type="Pfam" id="PF24290">
    <property type="entry name" value="DUF7478"/>
    <property type="match status" value="1"/>
</dbReference>
<dbReference type="AlphaFoldDB" id="A0A2Z4FQ39"/>
<evidence type="ECO:0000313" key="3">
    <source>
        <dbReference type="Proteomes" id="UP000249799"/>
    </source>
</evidence>
<dbReference type="Proteomes" id="UP000249799">
    <property type="component" value="Chromosome"/>
</dbReference>
<dbReference type="RefSeq" id="WP_111336879.1">
    <property type="nucleotide sequence ID" value="NZ_CP030032.1"/>
</dbReference>
<keyword evidence="3" id="KW-1185">Reference proteome</keyword>
<dbReference type="PROSITE" id="PS51257">
    <property type="entry name" value="PROKAR_LIPOPROTEIN"/>
    <property type="match status" value="1"/>
</dbReference>
<dbReference type="EMBL" id="CP030032">
    <property type="protein sequence ID" value="AWV91012.1"/>
    <property type="molecule type" value="Genomic_DNA"/>
</dbReference>
<proteinExistence type="predicted"/>
<name>A0A2Z4FQ39_9DELT</name>
<reference evidence="2 3" key="1">
    <citation type="submission" date="2018-06" db="EMBL/GenBank/DDBJ databases">
        <title>Lujinxingia sediminis gen. nov. sp. nov., a new facultative anaerobic member of the class Deltaproteobacteria, and proposal of Lujinxingaceae fam. nov.</title>
        <authorList>
            <person name="Guo L.-Y."/>
            <person name="Li C.-M."/>
            <person name="Wang S."/>
            <person name="Du Z.-J."/>
        </authorList>
    </citation>
    <scope>NUCLEOTIDE SEQUENCE [LARGE SCALE GENOMIC DNA]</scope>
    <source>
        <strain evidence="2 3">FA350</strain>
    </source>
</reference>
<dbReference type="KEGG" id="bsed:DN745_17430"/>
<gene>
    <name evidence="2" type="ORF">DN745_17430</name>
</gene>
<accession>A0A2Z4FQ39</accession>
<evidence type="ECO:0000313" key="2">
    <source>
        <dbReference type="EMBL" id="AWV91012.1"/>
    </source>
</evidence>
<dbReference type="InterPro" id="IPR055901">
    <property type="entry name" value="DUF7478"/>
</dbReference>
<sequence length="249" mass="26008">MKQLLILLALIFFGLTACSADDDSSSEALNPEASDVATGADGDGASNADVEGPVSDERSELNVPHCRFACETPADCGTGSADSDADNFLCEDGACIPLGCNSETECVQSFTYGYTCAEYPGGQRPPMCQLQCDNAERCTTPDAPALFDADNVACVDGACQNHGCNNDQECAEGMGRGWICATKRGFEVSHSTGCSLRCDTPLDCVRRSNGGTAADADKYTCMEGVCLFTGCKSDSECANAENGGRTVCH</sequence>
<evidence type="ECO:0000259" key="1">
    <source>
        <dbReference type="Pfam" id="PF24290"/>
    </source>
</evidence>
<organism evidence="2 3">
    <name type="scientific">Bradymonas sediminis</name>
    <dbReference type="NCBI Taxonomy" id="1548548"/>
    <lineage>
        <taxon>Bacteria</taxon>
        <taxon>Deltaproteobacteria</taxon>
        <taxon>Bradymonadales</taxon>
        <taxon>Bradymonadaceae</taxon>
        <taxon>Bradymonas</taxon>
    </lineage>
</organism>